<evidence type="ECO:0000256" key="1">
    <source>
        <dbReference type="SAM" id="MobiDB-lite"/>
    </source>
</evidence>
<feature type="compositionally biased region" description="Basic and acidic residues" evidence="1">
    <location>
        <begin position="138"/>
        <end position="151"/>
    </location>
</feature>
<protein>
    <submittedName>
        <fullName evidence="2">Uncharacterized protein</fullName>
    </submittedName>
</protein>
<feature type="compositionally biased region" description="Acidic residues" evidence="1">
    <location>
        <begin position="1"/>
        <end position="18"/>
    </location>
</feature>
<accession>S4RU91</accession>
<dbReference type="Ensembl" id="ENSPMAT00000008820.1">
    <property type="protein sequence ID" value="ENSPMAP00000008781.1"/>
    <property type="gene ID" value="ENSPMAG00000007988.1"/>
</dbReference>
<evidence type="ECO:0000313" key="2">
    <source>
        <dbReference type="Ensembl" id="ENSPMAP00000008781.1"/>
    </source>
</evidence>
<dbReference type="AlphaFoldDB" id="S4RU91"/>
<feature type="compositionally biased region" description="Low complexity" evidence="1">
    <location>
        <begin position="170"/>
        <end position="179"/>
    </location>
</feature>
<name>S4RU91_PETMA</name>
<feature type="compositionally biased region" description="Basic and acidic residues" evidence="1">
    <location>
        <begin position="106"/>
        <end position="121"/>
    </location>
</feature>
<reference evidence="2" key="2">
    <citation type="submission" date="2025-09" db="UniProtKB">
        <authorList>
            <consortium name="Ensembl"/>
        </authorList>
    </citation>
    <scope>IDENTIFICATION</scope>
</reference>
<dbReference type="HOGENOM" id="CLU_1264183_0_0_1"/>
<organism evidence="2">
    <name type="scientific">Petromyzon marinus</name>
    <name type="common">Sea lamprey</name>
    <dbReference type="NCBI Taxonomy" id="7757"/>
    <lineage>
        <taxon>Eukaryota</taxon>
        <taxon>Metazoa</taxon>
        <taxon>Chordata</taxon>
        <taxon>Craniata</taxon>
        <taxon>Vertebrata</taxon>
        <taxon>Cyclostomata</taxon>
        <taxon>Hyperoartia</taxon>
        <taxon>Petromyzontiformes</taxon>
        <taxon>Petromyzontidae</taxon>
        <taxon>Petromyzon</taxon>
    </lineage>
</organism>
<proteinExistence type="predicted"/>
<reference evidence="2" key="1">
    <citation type="submission" date="2025-08" db="UniProtKB">
        <authorList>
            <consortium name="Ensembl"/>
        </authorList>
    </citation>
    <scope>IDENTIFICATION</scope>
</reference>
<feature type="region of interest" description="Disordered" evidence="1">
    <location>
        <begin position="1"/>
        <end position="219"/>
    </location>
</feature>
<feature type="compositionally biased region" description="Basic and acidic residues" evidence="1">
    <location>
        <begin position="24"/>
        <end position="47"/>
    </location>
</feature>
<feature type="compositionally biased region" description="Basic and acidic residues" evidence="1">
    <location>
        <begin position="55"/>
        <end position="66"/>
    </location>
</feature>
<sequence length="219" mass="23016">KSAEENERDEELGGDTEAECAAPVREDKKRSGSHKDDKEEEAGTKLMEEEEEEQGMNRRMAEKSVEAEETGGSDPEVNGTKGGEAKAVDVEMPVRGSTPASSAEHGNAERVEQAKVQHEARGQLGMPQRDGTAMETNGTEKRGEHRDDARRLPAAAGKGNEKAGDEETGNADAETAAADGGTGTGEASMIDLGATKDETDAASGPESQQEETGGTEEAE</sequence>